<dbReference type="Pfam" id="PF02518">
    <property type="entry name" value="HATPase_c"/>
    <property type="match status" value="1"/>
</dbReference>
<evidence type="ECO:0000313" key="14">
    <source>
        <dbReference type="EMBL" id="EOU23550.1"/>
    </source>
</evidence>
<dbReference type="EC" id="2.7.13.3" evidence="3"/>
<dbReference type="GO" id="GO:0004721">
    <property type="term" value="F:phosphoprotein phosphatase activity"/>
    <property type="evidence" value="ECO:0007669"/>
    <property type="project" value="TreeGrafter"/>
</dbReference>
<dbReference type="InterPro" id="IPR050351">
    <property type="entry name" value="BphY/WalK/GraS-like"/>
</dbReference>
<organism evidence="14 16">
    <name type="scientific">Enterococcus avium ATCC 14025</name>
    <dbReference type="NCBI Taxonomy" id="1140002"/>
    <lineage>
        <taxon>Bacteria</taxon>
        <taxon>Bacillati</taxon>
        <taxon>Bacillota</taxon>
        <taxon>Bacilli</taxon>
        <taxon>Lactobacillales</taxon>
        <taxon>Enterococcaceae</taxon>
        <taxon>Enterococcus</taxon>
    </lineage>
</organism>
<feature type="domain" description="Histidine kinase" evidence="12">
    <location>
        <begin position="126"/>
        <end position="325"/>
    </location>
</feature>
<evidence type="ECO:0000259" key="12">
    <source>
        <dbReference type="PROSITE" id="PS50109"/>
    </source>
</evidence>
<evidence type="ECO:0000256" key="10">
    <source>
        <dbReference type="ARBA" id="ARBA00023136"/>
    </source>
</evidence>
<feature type="transmembrane region" description="Helical" evidence="11">
    <location>
        <begin position="44"/>
        <end position="62"/>
    </location>
</feature>
<keyword evidence="8 11" id="KW-1133">Transmembrane helix</keyword>
<evidence type="ECO:0000313" key="16">
    <source>
        <dbReference type="Proteomes" id="UP000014107"/>
    </source>
</evidence>
<dbReference type="PROSITE" id="PS50109">
    <property type="entry name" value="HIS_KIN"/>
    <property type="match status" value="1"/>
</dbReference>
<dbReference type="InterPro" id="IPR005467">
    <property type="entry name" value="His_kinase_dom"/>
</dbReference>
<evidence type="ECO:0000256" key="3">
    <source>
        <dbReference type="ARBA" id="ARBA00012438"/>
    </source>
</evidence>
<evidence type="ECO:0000256" key="11">
    <source>
        <dbReference type="SAM" id="Phobius"/>
    </source>
</evidence>
<proteinExistence type="predicted"/>
<evidence type="ECO:0000256" key="6">
    <source>
        <dbReference type="ARBA" id="ARBA00022692"/>
    </source>
</evidence>
<comment type="catalytic activity">
    <reaction evidence="1">
        <text>ATP + protein L-histidine = ADP + protein N-phospho-L-histidine.</text>
        <dbReference type="EC" id="2.7.13.3"/>
    </reaction>
</comment>
<dbReference type="EMBL" id="AHYV01000005">
    <property type="protein sequence ID" value="EOT51141.1"/>
    <property type="molecule type" value="Genomic_DNA"/>
</dbReference>
<keyword evidence="10 11" id="KW-0472">Membrane</keyword>
<evidence type="ECO:0000256" key="5">
    <source>
        <dbReference type="ARBA" id="ARBA00022679"/>
    </source>
</evidence>
<evidence type="ECO:0000256" key="9">
    <source>
        <dbReference type="ARBA" id="ARBA00023012"/>
    </source>
</evidence>
<dbReference type="InterPro" id="IPR003594">
    <property type="entry name" value="HATPase_dom"/>
</dbReference>
<dbReference type="PANTHER" id="PTHR45453:SF2">
    <property type="entry name" value="HISTIDINE KINASE"/>
    <property type="match status" value="1"/>
</dbReference>
<evidence type="ECO:0000313" key="13">
    <source>
        <dbReference type="EMBL" id="EOT51141.1"/>
    </source>
</evidence>
<keyword evidence="7" id="KW-0418">Kinase</keyword>
<comment type="subcellular location">
    <subcellularLocation>
        <location evidence="2">Cell membrane</location>
        <topology evidence="2">Multi-pass membrane protein</topology>
    </subcellularLocation>
</comment>
<name>A0AAV3J6N6_ENTAV</name>
<reference evidence="13 15" key="1">
    <citation type="submission" date="2013-03" db="EMBL/GenBank/DDBJ databases">
        <title>The Genome Sequence of Enterococcus avium ATCC_14025 (Illumina only assembly).</title>
        <authorList>
            <consortium name="The Broad Institute Genomics Platform"/>
            <consortium name="The Broad Institute Genome Sequencing Center for Infectious Disease"/>
            <person name="Earl A."/>
            <person name="Russ C."/>
            <person name="Gilmore M."/>
            <person name="Surin D."/>
            <person name="Walker B."/>
            <person name="Young S."/>
            <person name="Zeng Q."/>
            <person name="Gargeya S."/>
            <person name="Fitzgerald M."/>
            <person name="Haas B."/>
            <person name="Abouelleil A."/>
            <person name="Allen A.W."/>
            <person name="Alvarado L."/>
            <person name="Arachchi H.M."/>
            <person name="Berlin A.M."/>
            <person name="Chapman S.B."/>
            <person name="Gainer-Dewar J."/>
            <person name="Goldberg J."/>
            <person name="Griggs A."/>
            <person name="Gujja S."/>
            <person name="Hansen M."/>
            <person name="Howarth C."/>
            <person name="Imamovic A."/>
            <person name="Ireland A."/>
            <person name="Larimer J."/>
            <person name="McCowan C."/>
            <person name="Murphy C."/>
            <person name="Pearson M."/>
            <person name="Poon T.W."/>
            <person name="Priest M."/>
            <person name="Roberts A."/>
            <person name="Saif S."/>
            <person name="Shea T."/>
            <person name="Sisk P."/>
            <person name="Sykes S."/>
            <person name="Wortman J."/>
            <person name="Nusbaum C."/>
            <person name="Birren B."/>
        </authorList>
    </citation>
    <scope>NUCLEOTIDE SEQUENCE [LARGE SCALE GENOMIC DNA]</scope>
    <source>
        <strain evidence="13 15">ATCC 14025</strain>
    </source>
</reference>
<reference evidence="14 16" key="2">
    <citation type="submission" date="2013-03" db="EMBL/GenBank/DDBJ databases">
        <title>The Genome Sequence of Enterococcus avium ATCC_14025 (PacBio/Illumina hybrid assembly).</title>
        <authorList>
            <consortium name="The Broad Institute Genomics Platform"/>
            <consortium name="The Broad Institute Genome Sequencing Center for Infectious Disease"/>
            <person name="Earl A."/>
            <person name="Russ C."/>
            <person name="Gilmore M."/>
            <person name="Surin D."/>
            <person name="Walker B."/>
            <person name="Young S."/>
            <person name="Zeng Q."/>
            <person name="Gargeya S."/>
            <person name="Fitzgerald M."/>
            <person name="Haas B."/>
            <person name="Abouelleil A."/>
            <person name="Allen A.W."/>
            <person name="Alvarado L."/>
            <person name="Arachchi H.M."/>
            <person name="Berlin A.M."/>
            <person name="Chapman S.B."/>
            <person name="Gainer-Dewar J."/>
            <person name="Goldberg J."/>
            <person name="Griggs A."/>
            <person name="Gujja S."/>
            <person name="Hansen M."/>
            <person name="Howarth C."/>
            <person name="Imamovic A."/>
            <person name="Ireland A."/>
            <person name="Larimer J."/>
            <person name="McCowan C."/>
            <person name="Murphy C."/>
            <person name="Pearson M."/>
            <person name="Poon T.W."/>
            <person name="Priest M."/>
            <person name="Roberts A."/>
            <person name="Saif S."/>
            <person name="Shea T."/>
            <person name="Sisk P."/>
            <person name="Sykes S."/>
            <person name="Wortman J."/>
            <person name="Nusbaum C."/>
            <person name="Birren B."/>
        </authorList>
    </citation>
    <scope>NUCLEOTIDE SEQUENCE [LARGE SCALE GENOMIC DNA]</scope>
    <source>
        <strain evidence="14 16">ATCC 14025</strain>
    </source>
</reference>
<dbReference type="PANTHER" id="PTHR45453">
    <property type="entry name" value="PHOSPHATE REGULON SENSOR PROTEIN PHOR"/>
    <property type="match status" value="1"/>
</dbReference>
<keyword evidence="6 11" id="KW-0812">Transmembrane</keyword>
<dbReference type="InterPro" id="IPR036890">
    <property type="entry name" value="HATPase_C_sf"/>
</dbReference>
<gene>
    <name evidence="14" type="ORF">I570_01414</name>
    <name evidence="13" type="ORF">OMU_00471</name>
</gene>
<evidence type="ECO:0000256" key="4">
    <source>
        <dbReference type="ARBA" id="ARBA00022475"/>
    </source>
</evidence>
<dbReference type="RefSeq" id="WP_016178338.1">
    <property type="nucleotide sequence ID" value="NZ_KE136357.1"/>
</dbReference>
<feature type="transmembrane region" description="Helical" evidence="11">
    <location>
        <begin position="12"/>
        <end position="32"/>
    </location>
</feature>
<evidence type="ECO:0000256" key="2">
    <source>
        <dbReference type="ARBA" id="ARBA00004651"/>
    </source>
</evidence>
<accession>A0AAV3J6N6</accession>
<comment type="caution">
    <text evidence="14">The sequence shown here is derived from an EMBL/GenBank/DDBJ whole genome shotgun (WGS) entry which is preliminary data.</text>
</comment>
<dbReference type="Proteomes" id="UP000014104">
    <property type="component" value="Unassembled WGS sequence"/>
</dbReference>
<dbReference type="AlphaFoldDB" id="A0AAV3J6N6"/>
<dbReference type="GO" id="GO:0016036">
    <property type="term" value="P:cellular response to phosphate starvation"/>
    <property type="evidence" value="ECO:0007669"/>
    <property type="project" value="TreeGrafter"/>
</dbReference>
<protein>
    <recommendedName>
        <fullName evidence="3">histidine kinase</fullName>
        <ecNumber evidence="3">2.7.13.3</ecNumber>
    </recommendedName>
</protein>
<dbReference type="GO" id="GO:0005886">
    <property type="term" value="C:plasma membrane"/>
    <property type="evidence" value="ECO:0007669"/>
    <property type="project" value="UniProtKB-SubCell"/>
</dbReference>
<evidence type="ECO:0000256" key="1">
    <source>
        <dbReference type="ARBA" id="ARBA00000085"/>
    </source>
</evidence>
<keyword evidence="9" id="KW-0902">Two-component regulatory system</keyword>
<dbReference type="SUPFAM" id="SSF55874">
    <property type="entry name" value="ATPase domain of HSP90 chaperone/DNA topoisomerase II/histidine kinase"/>
    <property type="match status" value="1"/>
</dbReference>
<dbReference type="Gene3D" id="3.30.565.10">
    <property type="entry name" value="Histidine kinase-like ATPase, C-terminal domain"/>
    <property type="match status" value="1"/>
</dbReference>
<keyword evidence="4" id="KW-1003">Cell membrane</keyword>
<evidence type="ECO:0000256" key="7">
    <source>
        <dbReference type="ARBA" id="ARBA00022777"/>
    </source>
</evidence>
<dbReference type="GO" id="GO:0000155">
    <property type="term" value="F:phosphorelay sensor kinase activity"/>
    <property type="evidence" value="ECO:0007669"/>
    <property type="project" value="TreeGrafter"/>
</dbReference>
<evidence type="ECO:0000256" key="8">
    <source>
        <dbReference type="ARBA" id="ARBA00022989"/>
    </source>
</evidence>
<dbReference type="SMART" id="SM00387">
    <property type="entry name" value="HATPase_c"/>
    <property type="match status" value="1"/>
</dbReference>
<keyword evidence="15" id="KW-1185">Reference proteome</keyword>
<dbReference type="EMBL" id="ASWL01000002">
    <property type="protein sequence ID" value="EOU23550.1"/>
    <property type="molecule type" value="Genomic_DNA"/>
</dbReference>
<keyword evidence="5" id="KW-0808">Transferase</keyword>
<dbReference type="Proteomes" id="UP000014107">
    <property type="component" value="Unassembled WGS sequence"/>
</dbReference>
<sequence>MKLLIHFLFERRMIYGMYLVFWGLIFLTFYLYELSLIPFWDSFLFTFFVLITYSFVSFYRYFRKQKQLRLLATKDLQLNSLIFLPKAATLSEQTYQNALRLVLETKNQQQEALQQRQKDMLDDFGLWLHQIKTPVAALDLLIQSGQLEPRTMKNELFKINEYLQMILNYMRQNLDQTDLVFQQISIDKVIKTVVKKYATFFSQKNLSLQLENLTGKVNSDQKWLIFILEQIIFNAIKYTENGTISIAFEKNRLIIRDTGMGIRAEDLPRVFEKGYTGMNGREQQRASGLGLYLSQQAANKLGCQLYIESQVKKGTEVVIVFPEEMHMNKSKLS</sequence>
<evidence type="ECO:0000313" key="15">
    <source>
        <dbReference type="Proteomes" id="UP000014104"/>
    </source>
</evidence>